<evidence type="ECO:0000256" key="4">
    <source>
        <dbReference type="ARBA" id="ARBA00022741"/>
    </source>
</evidence>
<dbReference type="GO" id="GO:0004748">
    <property type="term" value="F:ribonucleoside-diphosphate reductase activity, thioredoxin disulfide as acceptor"/>
    <property type="evidence" value="ECO:0007669"/>
    <property type="project" value="UniProtKB-EC"/>
</dbReference>
<dbReference type="Pfam" id="PF02867">
    <property type="entry name" value="Ribonuc_red_lgC"/>
    <property type="match status" value="1"/>
</dbReference>
<keyword evidence="5" id="KW-0067">ATP-binding</keyword>
<evidence type="ECO:0000313" key="12">
    <source>
        <dbReference type="EMBL" id="MFC6254935.1"/>
    </source>
</evidence>
<evidence type="ECO:0000313" key="13">
    <source>
        <dbReference type="Proteomes" id="UP001596190"/>
    </source>
</evidence>
<evidence type="ECO:0000256" key="9">
    <source>
        <dbReference type="ARBA" id="ARBA00047754"/>
    </source>
</evidence>
<dbReference type="InterPro" id="IPR039718">
    <property type="entry name" value="Rrm1"/>
</dbReference>
<dbReference type="CDD" id="cd01679">
    <property type="entry name" value="RNR_I"/>
    <property type="match status" value="1"/>
</dbReference>
<evidence type="ECO:0000259" key="11">
    <source>
        <dbReference type="PROSITE" id="PS00089"/>
    </source>
</evidence>
<evidence type="ECO:0000256" key="6">
    <source>
        <dbReference type="ARBA" id="ARBA00023002"/>
    </source>
</evidence>
<dbReference type="SUPFAM" id="SSF51998">
    <property type="entry name" value="PFL-like glycyl radical enzymes"/>
    <property type="match status" value="1"/>
</dbReference>
<gene>
    <name evidence="12" type="primary">nrdE</name>
    <name evidence="12" type="ORF">ACFP1H_10140</name>
</gene>
<comment type="caution">
    <text evidence="12">The sequence shown here is derived from an EMBL/GenBank/DDBJ whole genome shotgun (WGS) entry which is preliminary data.</text>
</comment>
<dbReference type="Gene3D" id="3.20.70.20">
    <property type="match status" value="1"/>
</dbReference>
<keyword evidence="13" id="KW-1185">Reference proteome</keyword>
<evidence type="ECO:0000256" key="1">
    <source>
        <dbReference type="ARBA" id="ARBA00010406"/>
    </source>
</evidence>
<dbReference type="InterPro" id="IPR013509">
    <property type="entry name" value="RNR_lsu_N"/>
</dbReference>
<evidence type="ECO:0000256" key="8">
    <source>
        <dbReference type="ARBA" id="ARBA00023157"/>
    </source>
</evidence>
<keyword evidence="3" id="KW-0021">Allosteric enzyme</keyword>
<protein>
    <recommendedName>
        <fullName evidence="2 10">Ribonucleoside-diphosphate reductase</fullName>
        <ecNumber evidence="2 10">1.17.4.1</ecNumber>
    </recommendedName>
</protein>
<dbReference type="Gene3D" id="1.10.1650.20">
    <property type="match status" value="1"/>
</dbReference>
<sequence>MSLKDLKDVTYYDLNNEINIPVNGQIPLNKDQEALQAFLTQNVEPNTKKFASLKDRFDYLLANDYIETGFYHKYQFDFIQSLYTYLKSQNFHFKTFMAAYKFYAQYALRTNDNDYYLENYIDRVAMNALYFADGDDHLAMDLADEMIHQRYQPATPSFLNAGRKQRGELVSCFLIQTTDDMNTIGRTINSALQLSRIGGGVGINLSNLRGAGDPIKNIEGAASGVVPVMKLLEDSFSYSNQLGQRQGAGVVYLSVFHPDIIAFLSAKKENADEKIRLKTLSLGITVPDKFYELCRDNQDMYLFSPYDVEREYGVPFSYVDITKEYDNMVANDSIRKKKLPARELETEIGKLQQESGYPYIINIDTANRDNPIDGRIVMSNLCSEILQVQTPSTVDNTQTYVQMGRDISCNLGSTNIVNLMQSPDFGHSVETMVRALTFITDHSDIDVVPSIQNGNKLGHTIGLGGMGLHSFFAKNKMMYGDPETIEFTNIYFMLLNYWTLVASNQIAKERHTTFYNFEKSAYADGSYFDKYTNQNGEFIPQSDKVKSLFKDIFIPTAEDWENLKKTVMKDGLYHQNRLAVAPNGSISYINDTTASLHPIINRIEERQEKKIGNIYYPAPYLSNETLPYYKSAYDTDMRKVIDVYAAAQQHVDQGMSMTLFMRSTIPEGLYEWKNGRTNKMTTRDLSILRNYAHKKGLKSIYYVRTFTDDEGEIGANQCESCVI</sequence>
<dbReference type="InterPro" id="IPR013346">
    <property type="entry name" value="NrdE_NrdA_C"/>
</dbReference>
<dbReference type="InterPro" id="IPR000788">
    <property type="entry name" value="RNR_lg_C"/>
</dbReference>
<keyword evidence="4" id="KW-0547">Nucleotide-binding</keyword>
<organism evidence="12 13">
    <name type="scientific">Secundilactobacillus hailunensis</name>
    <dbReference type="NCBI Taxonomy" id="2559923"/>
    <lineage>
        <taxon>Bacteria</taxon>
        <taxon>Bacillati</taxon>
        <taxon>Bacillota</taxon>
        <taxon>Bacilli</taxon>
        <taxon>Lactobacillales</taxon>
        <taxon>Lactobacillaceae</taxon>
        <taxon>Secundilactobacillus</taxon>
    </lineage>
</organism>
<dbReference type="PRINTS" id="PR01183">
    <property type="entry name" value="RIBORDTASEM1"/>
</dbReference>
<dbReference type="PANTHER" id="PTHR11573:SF30">
    <property type="entry name" value="RIBONUCLEOSIDE-DIPHOSPHATE REDUCTASE 2 SUBUNIT ALPHA"/>
    <property type="match status" value="1"/>
</dbReference>
<dbReference type="RefSeq" id="WP_137631591.1">
    <property type="nucleotide sequence ID" value="NZ_BJDO01000043.1"/>
</dbReference>
<dbReference type="Pfam" id="PF08343">
    <property type="entry name" value="RNR_N"/>
    <property type="match status" value="1"/>
</dbReference>
<evidence type="ECO:0000256" key="2">
    <source>
        <dbReference type="ARBA" id="ARBA00012274"/>
    </source>
</evidence>
<proteinExistence type="inferred from homology"/>
<name>A0ABW1TA05_9LACO</name>
<dbReference type="EC" id="1.17.4.1" evidence="2 10"/>
<keyword evidence="6 10" id="KW-0560">Oxidoreductase</keyword>
<dbReference type="InterPro" id="IPR026459">
    <property type="entry name" value="RNR_1b_NrdE"/>
</dbReference>
<dbReference type="SUPFAM" id="SSF48168">
    <property type="entry name" value="R1 subunit of ribonucleotide reductase, N-terminal domain"/>
    <property type="match status" value="1"/>
</dbReference>
<evidence type="ECO:0000256" key="5">
    <source>
        <dbReference type="ARBA" id="ARBA00022840"/>
    </source>
</evidence>
<keyword evidence="8" id="KW-1015">Disulfide bond</keyword>
<dbReference type="PANTHER" id="PTHR11573">
    <property type="entry name" value="RIBONUCLEOSIDE-DIPHOSPHATE REDUCTASE LARGE CHAIN"/>
    <property type="match status" value="1"/>
</dbReference>
<dbReference type="Pfam" id="PF00317">
    <property type="entry name" value="Ribonuc_red_lgN"/>
    <property type="match status" value="1"/>
</dbReference>
<dbReference type="NCBIfam" id="TIGR02506">
    <property type="entry name" value="NrdE_NrdA"/>
    <property type="match status" value="1"/>
</dbReference>
<accession>A0ABW1TA05</accession>
<dbReference type="NCBIfam" id="TIGR04170">
    <property type="entry name" value="RNR_1b_NrdE"/>
    <property type="match status" value="1"/>
</dbReference>
<keyword evidence="7 10" id="KW-0215">Deoxyribonucleotide synthesis</keyword>
<feature type="domain" description="Ribonucleotide reductase large subunit" evidence="11">
    <location>
        <begin position="560"/>
        <end position="582"/>
    </location>
</feature>
<comment type="similarity">
    <text evidence="1 10">Belongs to the ribonucleoside diphosphate reductase large chain family.</text>
</comment>
<evidence type="ECO:0000256" key="10">
    <source>
        <dbReference type="RuleBase" id="RU003410"/>
    </source>
</evidence>
<dbReference type="PROSITE" id="PS00089">
    <property type="entry name" value="RIBORED_LARGE"/>
    <property type="match status" value="1"/>
</dbReference>
<dbReference type="InterPro" id="IPR008926">
    <property type="entry name" value="RNR_R1-su_N"/>
</dbReference>
<evidence type="ECO:0000256" key="3">
    <source>
        <dbReference type="ARBA" id="ARBA00022533"/>
    </source>
</evidence>
<reference evidence="13" key="1">
    <citation type="journal article" date="2019" name="Int. J. Syst. Evol. Microbiol.">
        <title>The Global Catalogue of Microorganisms (GCM) 10K type strain sequencing project: providing services to taxonomists for standard genome sequencing and annotation.</title>
        <authorList>
            <consortium name="The Broad Institute Genomics Platform"/>
            <consortium name="The Broad Institute Genome Sequencing Center for Infectious Disease"/>
            <person name="Wu L."/>
            <person name="Ma J."/>
        </authorList>
    </citation>
    <scope>NUCLEOTIDE SEQUENCE [LARGE SCALE GENOMIC DNA]</scope>
    <source>
        <strain evidence="13">CCM 8950</strain>
    </source>
</reference>
<dbReference type="EMBL" id="JBHSSA010000107">
    <property type="protein sequence ID" value="MFC6254935.1"/>
    <property type="molecule type" value="Genomic_DNA"/>
</dbReference>
<dbReference type="InterPro" id="IPR013554">
    <property type="entry name" value="RNR_N"/>
</dbReference>
<evidence type="ECO:0000256" key="7">
    <source>
        <dbReference type="ARBA" id="ARBA00023116"/>
    </source>
</evidence>
<comment type="function">
    <text evidence="10">Provides the precursors necessary for DNA synthesis. Catalyzes the biosynthesis of deoxyribonucleotides from the corresponding ribonucleotides.</text>
</comment>
<dbReference type="Proteomes" id="UP001596190">
    <property type="component" value="Unassembled WGS sequence"/>
</dbReference>
<comment type="catalytic activity">
    <reaction evidence="9 10">
        <text>a 2'-deoxyribonucleoside 5'-diphosphate + [thioredoxin]-disulfide + H2O = a ribonucleoside 5'-diphosphate + [thioredoxin]-dithiol</text>
        <dbReference type="Rhea" id="RHEA:23252"/>
        <dbReference type="Rhea" id="RHEA-COMP:10698"/>
        <dbReference type="Rhea" id="RHEA-COMP:10700"/>
        <dbReference type="ChEBI" id="CHEBI:15377"/>
        <dbReference type="ChEBI" id="CHEBI:29950"/>
        <dbReference type="ChEBI" id="CHEBI:50058"/>
        <dbReference type="ChEBI" id="CHEBI:57930"/>
        <dbReference type="ChEBI" id="CHEBI:73316"/>
        <dbReference type="EC" id="1.17.4.1"/>
    </reaction>
</comment>